<evidence type="ECO:0000313" key="3">
    <source>
        <dbReference type="Proteomes" id="UP000054097"/>
    </source>
</evidence>
<accession>A0A0C2WY57</accession>
<organism evidence="2 3">
    <name type="scientific">Serendipita vermifera MAFF 305830</name>
    <dbReference type="NCBI Taxonomy" id="933852"/>
    <lineage>
        <taxon>Eukaryota</taxon>
        <taxon>Fungi</taxon>
        <taxon>Dikarya</taxon>
        <taxon>Basidiomycota</taxon>
        <taxon>Agaricomycotina</taxon>
        <taxon>Agaricomycetes</taxon>
        <taxon>Sebacinales</taxon>
        <taxon>Serendipitaceae</taxon>
        <taxon>Serendipita</taxon>
    </lineage>
</organism>
<dbReference type="OrthoDB" id="3239096at2759"/>
<keyword evidence="1" id="KW-1133">Transmembrane helix</keyword>
<dbReference type="HOGENOM" id="CLU_2758729_0_0_1"/>
<dbReference type="EMBL" id="KN824283">
    <property type="protein sequence ID" value="KIM31023.1"/>
    <property type="molecule type" value="Genomic_DNA"/>
</dbReference>
<keyword evidence="1" id="KW-0472">Membrane</keyword>
<proteinExistence type="predicted"/>
<reference evidence="2 3" key="1">
    <citation type="submission" date="2014-04" db="EMBL/GenBank/DDBJ databases">
        <authorList>
            <consortium name="DOE Joint Genome Institute"/>
            <person name="Kuo A."/>
            <person name="Zuccaro A."/>
            <person name="Kohler A."/>
            <person name="Nagy L.G."/>
            <person name="Floudas D."/>
            <person name="Copeland A."/>
            <person name="Barry K.W."/>
            <person name="Cichocki N."/>
            <person name="Veneault-Fourrey C."/>
            <person name="LaButti K."/>
            <person name="Lindquist E.A."/>
            <person name="Lipzen A."/>
            <person name="Lundell T."/>
            <person name="Morin E."/>
            <person name="Murat C."/>
            <person name="Sun H."/>
            <person name="Tunlid A."/>
            <person name="Henrissat B."/>
            <person name="Grigoriev I.V."/>
            <person name="Hibbett D.S."/>
            <person name="Martin F."/>
            <person name="Nordberg H.P."/>
            <person name="Cantor M.N."/>
            <person name="Hua S.X."/>
        </authorList>
    </citation>
    <scope>NUCLEOTIDE SEQUENCE [LARGE SCALE GENOMIC DNA]</scope>
    <source>
        <strain evidence="2 3">MAFF 305830</strain>
    </source>
</reference>
<dbReference type="Proteomes" id="UP000054097">
    <property type="component" value="Unassembled WGS sequence"/>
</dbReference>
<evidence type="ECO:0000256" key="1">
    <source>
        <dbReference type="SAM" id="Phobius"/>
    </source>
</evidence>
<protein>
    <submittedName>
        <fullName evidence="2">Uncharacterized protein</fullName>
    </submittedName>
</protein>
<gene>
    <name evidence="2" type="ORF">M408DRAFT_327925</name>
</gene>
<feature type="transmembrane region" description="Helical" evidence="1">
    <location>
        <begin position="12"/>
        <end position="31"/>
    </location>
</feature>
<evidence type="ECO:0000313" key="2">
    <source>
        <dbReference type="EMBL" id="KIM31023.1"/>
    </source>
</evidence>
<dbReference type="AlphaFoldDB" id="A0A0C2WY57"/>
<reference evidence="3" key="2">
    <citation type="submission" date="2015-01" db="EMBL/GenBank/DDBJ databases">
        <title>Evolutionary Origins and Diversification of the Mycorrhizal Mutualists.</title>
        <authorList>
            <consortium name="DOE Joint Genome Institute"/>
            <consortium name="Mycorrhizal Genomics Consortium"/>
            <person name="Kohler A."/>
            <person name="Kuo A."/>
            <person name="Nagy L.G."/>
            <person name="Floudas D."/>
            <person name="Copeland A."/>
            <person name="Barry K.W."/>
            <person name="Cichocki N."/>
            <person name="Veneault-Fourrey C."/>
            <person name="LaButti K."/>
            <person name="Lindquist E.A."/>
            <person name="Lipzen A."/>
            <person name="Lundell T."/>
            <person name="Morin E."/>
            <person name="Murat C."/>
            <person name="Riley R."/>
            <person name="Ohm R."/>
            <person name="Sun H."/>
            <person name="Tunlid A."/>
            <person name="Henrissat B."/>
            <person name="Grigoriev I.V."/>
            <person name="Hibbett D.S."/>
            <person name="Martin F."/>
        </authorList>
    </citation>
    <scope>NUCLEOTIDE SEQUENCE [LARGE SCALE GENOMIC DNA]</scope>
    <source>
        <strain evidence="3">MAFF 305830</strain>
    </source>
</reference>
<sequence length="74" mass="8701">MNPDTLRSIRRVTVGTSAIVGLGIALMYYQLPRNDEQVLSRYPDDLKTQMMQKRFVQEQYEVRKRVKEVEGRPT</sequence>
<name>A0A0C2WY57_SERVB</name>
<keyword evidence="3" id="KW-1185">Reference proteome</keyword>
<keyword evidence="1" id="KW-0812">Transmembrane</keyword>